<name>A0A0F9ICR2_9ZZZZ</name>
<organism evidence="1">
    <name type="scientific">marine sediment metagenome</name>
    <dbReference type="NCBI Taxonomy" id="412755"/>
    <lineage>
        <taxon>unclassified sequences</taxon>
        <taxon>metagenomes</taxon>
        <taxon>ecological metagenomes</taxon>
    </lineage>
</organism>
<gene>
    <name evidence="1" type="ORF">LCGC14_1957210</name>
</gene>
<dbReference type="EMBL" id="LAZR01021477">
    <property type="protein sequence ID" value="KKL85187.1"/>
    <property type="molecule type" value="Genomic_DNA"/>
</dbReference>
<sequence length="97" mass="10307">MKKWLWGAAAILIAIGFAILGRDEKAAVKASAQRDALIKEGSGRAKAKAHKMGIKADKHQNNAVEAAKVGQAIVDKVGSNSESVSSILDSWHSDRVQ</sequence>
<protein>
    <submittedName>
        <fullName evidence="1">Uncharacterized protein</fullName>
    </submittedName>
</protein>
<comment type="caution">
    <text evidence="1">The sequence shown here is derived from an EMBL/GenBank/DDBJ whole genome shotgun (WGS) entry which is preliminary data.</text>
</comment>
<accession>A0A0F9ICR2</accession>
<evidence type="ECO:0000313" key="1">
    <source>
        <dbReference type="EMBL" id="KKL85187.1"/>
    </source>
</evidence>
<reference evidence="1" key="1">
    <citation type="journal article" date="2015" name="Nature">
        <title>Complex archaea that bridge the gap between prokaryotes and eukaryotes.</title>
        <authorList>
            <person name="Spang A."/>
            <person name="Saw J.H."/>
            <person name="Jorgensen S.L."/>
            <person name="Zaremba-Niedzwiedzka K."/>
            <person name="Martijn J."/>
            <person name="Lind A.E."/>
            <person name="van Eijk R."/>
            <person name="Schleper C."/>
            <person name="Guy L."/>
            <person name="Ettema T.J."/>
        </authorList>
    </citation>
    <scope>NUCLEOTIDE SEQUENCE</scope>
</reference>
<proteinExistence type="predicted"/>
<dbReference type="AlphaFoldDB" id="A0A0F9ICR2"/>